<dbReference type="InterPro" id="IPR005546">
    <property type="entry name" value="Autotransporte_beta"/>
</dbReference>
<gene>
    <name evidence="2" type="ORF">GMD11_00490</name>
    <name evidence="3" type="ORF">GMD18_00485</name>
</gene>
<dbReference type="EMBL" id="WNBW01000001">
    <property type="protein sequence ID" value="MTU02878.1"/>
    <property type="molecule type" value="Genomic_DNA"/>
</dbReference>
<evidence type="ECO:0000313" key="5">
    <source>
        <dbReference type="Proteomes" id="UP000484547"/>
    </source>
</evidence>
<dbReference type="Proteomes" id="UP000443070">
    <property type="component" value="Unassembled WGS sequence"/>
</dbReference>
<evidence type="ECO:0000313" key="3">
    <source>
        <dbReference type="EMBL" id="MTU02878.1"/>
    </source>
</evidence>
<protein>
    <submittedName>
        <fullName evidence="2">Autotransporter outer membrane beta-barrel domain-containing protein</fullName>
    </submittedName>
</protein>
<dbReference type="PRINTS" id="PR01484">
    <property type="entry name" value="PRTACTNFAMLY"/>
</dbReference>
<dbReference type="InterPro" id="IPR003991">
    <property type="entry name" value="Pertactin_virulence_factor"/>
</dbReference>
<evidence type="ECO:0000259" key="1">
    <source>
        <dbReference type="PROSITE" id="PS51208"/>
    </source>
</evidence>
<dbReference type="PROSITE" id="PS51208">
    <property type="entry name" value="AUTOTRANSPORTER"/>
    <property type="match status" value="1"/>
</dbReference>
<comment type="caution">
    <text evidence="2">The sequence shown here is derived from an EMBL/GenBank/DDBJ whole genome shotgun (WGS) entry which is preliminary data.</text>
</comment>
<dbReference type="SUPFAM" id="SSF103515">
    <property type="entry name" value="Autotransporter"/>
    <property type="match status" value="1"/>
</dbReference>
<feature type="domain" description="Autotransporter" evidence="1">
    <location>
        <begin position="73"/>
        <end position="334"/>
    </location>
</feature>
<dbReference type="Pfam" id="PF03797">
    <property type="entry name" value="Autotransporter"/>
    <property type="match status" value="1"/>
</dbReference>
<dbReference type="AlphaFoldDB" id="A0A7X3BU58"/>
<name>A0A7X3BU58_9FIRM</name>
<dbReference type="EMBL" id="WNBM01000001">
    <property type="protein sequence ID" value="MTT74747.1"/>
    <property type="molecule type" value="Genomic_DNA"/>
</dbReference>
<keyword evidence="4" id="KW-1185">Reference proteome</keyword>
<dbReference type="RefSeq" id="WP_155163423.1">
    <property type="nucleotide sequence ID" value="NZ_WNBG01000001.1"/>
</dbReference>
<dbReference type="GO" id="GO:0019867">
    <property type="term" value="C:outer membrane"/>
    <property type="evidence" value="ECO:0007669"/>
    <property type="project" value="InterPro"/>
</dbReference>
<dbReference type="Proteomes" id="UP000484547">
    <property type="component" value="Unassembled WGS sequence"/>
</dbReference>
<dbReference type="SMART" id="SM00869">
    <property type="entry name" value="Autotransporter"/>
    <property type="match status" value="1"/>
</dbReference>
<accession>A0A7X3BU58</accession>
<dbReference type="InterPro" id="IPR036709">
    <property type="entry name" value="Autotransporte_beta_dom_sf"/>
</dbReference>
<sequence length="334" mass="36889">MGCNANNKKGTEAFDAAGNAVGTEEQWYLTKIEKTVNDDTEVLLDGADNSYALWRNTNDTLRKRLGDLRYRTNEQDGDGLWARYVGGKFGSGSFDGNYNLFQLGYDKADNEKSTYGFAIDRGTGKAGYSSGSSKDKLLSGSLYGTWYGERGNYTDVVARIGQFSTDIKSYGEYADKADYKAHAYSLSVEYGKTIKVNRERGTFIEPQVQFTAGRLGSARYTTDRGTEVYAGGMNSFIGRVGLAAGQKAKDGRSDFYIKGSLLHEFGGERDITMQAANGETLATSKDYGDTWFELGLGTNIKLSKTSQFYGDIERSFGAEIQKKWQINAGVRFEF</sequence>
<dbReference type="Gene3D" id="2.40.128.130">
    <property type="entry name" value="Autotransporter beta-domain"/>
    <property type="match status" value="1"/>
</dbReference>
<dbReference type="OrthoDB" id="1630954at2"/>
<proteinExistence type="predicted"/>
<organism evidence="2 5">
    <name type="scientific">Phascolarctobacterium faecium</name>
    <dbReference type="NCBI Taxonomy" id="33025"/>
    <lineage>
        <taxon>Bacteria</taxon>
        <taxon>Bacillati</taxon>
        <taxon>Bacillota</taxon>
        <taxon>Negativicutes</taxon>
        <taxon>Acidaminococcales</taxon>
        <taxon>Acidaminococcaceae</taxon>
        <taxon>Phascolarctobacterium</taxon>
    </lineage>
</organism>
<evidence type="ECO:0000313" key="4">
    <source>
        <dbReference type="Proteomes" id="UP000443070"/>
    </source>
</evidence>
<evidence type="ECO:0000313" key="2">
    <source>
        <dbReference type="EMBL" id="MTT74747.1"/>
    </source>
</evidence>
<dbReference type="NCBIfam" id="TIGR01414">
    <property type="entry name" value="autotrans_barl"/>
    <property type="match status" value="1"/>
</dbReference>
<reference evidence="4 5" key="1">
    <citation type="journal article" date="2019" name="Nat. Med.">
        <title>A library of human gut bacterial isolates paired with longitudinal multiomics data enables mechanistic microbiome research.</title>
        <authorList>
            <person name="Poyet M."/>
            <person name="Groussin M."/>
            <person name="Gibbons S.M."/>
            <person name="Avila-Pacheco J."/>
            <person name="Jiang X."/>
            <person name="Kearney S.M."/>
            <person name="Perrotta A.R."/>
            <person name="Berdy B."/>
            <person name="Zhao S."/>
            <person name="Lieberman T.D."/>
            <person name="Swanson P.K."/>
            <person name="Smith M."/>
            <person name="Roesemann S."/>
            <person name="Alexander J.E."/>
            <person name="Rich S.A."/>
            <person name="Livny J."/>
            <person name="Vlamakis H."/>
            <person name="Clish C."/>
            <person name="Bullock K."/>
            <person name="Deik A."/>
            <person name="Scott J."/>
            <person name="Pierce K.A."/>
            <person name="Xavier R.J."/>
            <person name="Alm E.J."/>
        </authorList>
    </citation>
    <scope>NUCLEOTIDE SEQUENCE [LARGE SCALE GENOMIC DNA]</scope>
    <source>
        <strain evidence="2 5">BIOML-A13</strain>
        <strain evidence="3 4">BIOML-A3</strain>
    </source>
</reference>
<dbReference type="InterPro" id="IPR006315">
    <property type="entry name" value="OM_autotransptr_brl_dom"/>
</dbReference>